<keyword evidence="4 6" id="KW-0464">Manganese</keyword>
<comment type="caution">
    <text evidence="7">The sequence shown here is derived from an EMBL/GenBank/DDBJ whole genome shotgun (WGS) entry which is preliminary data.</text>
</comment>
<dbReference type="PATRIC" id="fig|507754.4.peg.1746"/>
<gene>
    <name evidence="7" type="ORF">SE19_03680</name>
</gene>
<dbReference type="SUPFAM" id="SSF55821">
    <property type="entry name" value="YrdC/RibB"/>
    <property type="match status" value="1"/>
</dbReference>
<evidence type="ECO:0000256" key="4">
    <source>
        <dbReference type="ARBA" id="ARBA00023211"/>
    </source>
</evidence>
<comment type="subunit">
    <text evidence="6">Homodimer.</text>
</comment>
<accession>A0A0P9CMR6</accession>
<dbReference type="NCBIfam" id="TIGR00506">
    <property type="entry name" value="ribB"/>
    <property type="match status" value="1"/>
</dbReference>
<comment type="function">
    <text evidence="6">Catalyzes the conversion of D-ribulose 5-phosphate to formate and 3,4-dihydroxy-2-butanone 4-phosphate.</text>
</comment>
<comment type="similarity">
    <text evidence="6">Belongs to the DHBP synthase family.</text>
</comment>
<evidence type="ECO:0000256" key="5">
    <source>
        <dbReference type="ARBA" id="ARBA00023239"/>
    </source>
</evidence>
<sequence length="223" mass="24818">MISSALQSLRSGKPVLIFDSSDREGETDIVVASQFVTPQIIRMMRKNGGGLICTTIKSCHARKIGLPLLEDLYSSNLSIGNALTDTNDMKYDKSSTFSITVNSRDTFTGIPDIDRSKTVNHIADFIGNIKNEKPEDFARIFRAPGHIHLLIATDGYFKNRRGHTELSTYLVEQAGLIPSATIVEMLSDSGYSMTYDETKKYADQNSLDIITGDEIIKYWGENH</sequence>
<name>A0A0P9CMR6_9ARCH</name>
<keyword evidence="5 6" id="KW-0456">Lyase</keyword>
<evidence type="ECO:0000256" key="1">
    <source>
        <dbReference type="ARBA" id="ARBA00022619"/>
    </source>
</evidence>
<comment type="cofactor">
    <cofactor evidence="6">
        <name>Mg(2+)</name>
        <dbReference type="ChEBI" id="CHEBI:18420"/>
    </cofactor>
    <cofactor evidence="6">
        <name>Mn(2+)</name>
        <dbReference type="ChEBI" id="CHEBI:29035"/>
    </cofactor>
    <text evidence="6">Binds 2 divalent metal cations per subunit. Magnesium or manganese.</text>
</comment>
<dbReference type="InterPro" id="IPR017945">
    <property type="entry name" value="DHBP_synth_RibB-like_a/b_dom"/>
</dbReference>
<dbReference type="Pfam" id="PF00926">
    <property type="entry name" value="DHBP_synthase"/>
    <property type="match status" value="1"/>
</dbReference>
<evidence type="ECO:0000256" key="6">
    <source>
        <dbReference type="RuleBase" id="RU003843"/>
    </source>
</evidence>
<dbReference type="InterPro" id="IPR000422">
    <property type="entry name" value="DHBP_synthase_RibB"/>
</dbReference>
<evidence type="ECO:0000313" key="8">
    <source>
        <dbReference type="Proteomes" id="UP000050515"/>
    </source>
</evidence>
<dbReference type="EC" id="4.1.99.12" evidence="6"/>
<proteinExistence type="inferred from homology"/>
<keyword evidence="3 6" id="KW-0460">Magnesium</keyword>
<organism evidence="7 8">
    <name type="scientific">Acidiplasma aeolicum</name>
    <dbReference type="NCBI Taxonomy" id="507754"/>
    <lineage>
        <taxon>Archaea</taxon>
        <taxon>Methanobacteriati</taxon>
        <taxon>Thermoplasmatota</taxon>
        <taxon>Thermoplasmata</taxon>
        <taxon>Thermoplasmatales</taxon>
        <taxon>Ferroplasmaceae</taxon>
        <taxon>Acidiplasma</taxon>
    </lineage>
</organism>
<dbReference type="GO" id="GO:0008686">
    <property type="term" value="F:3,4-dihydroxy-2-butanone-4-phosphate synthase activity"/>
    <property type="evidence" value="ECO:0007669"/>
    <property type="project" value="UniProtKB-EC"/>
</dbReference>
<evidence type="ECO:0000313" key="7">
    <source>
        <dbReference type="EMBL" id="KPV46846.1"/>
    </source>
</evidence>
<evidence type="ECO:0000256" key="2">
    <source>
        <dbReference type="ARBA" id="ARBA00022723"/>
    </source>
</evidence>
<dbReference type="PANTHER" id="PTHR21327">
    <property type="entry name" value="GTP CYCLOHYDROLASE II-RELATED"/>
    <property type="match status" value="1"/>
</dbReference>
<keyword evidence="2 6" id="KW-0479">Metal-binding</keyword>
<dbReference type="GO" id="GO:0009231">
    <property type="term" value="P:riboflavin biosynthetic process"/>
    <property type="evidence" value="ECO:0007669"/>
    <property type="project" value="UniProtKB-UniPathway"/>
</dbReference>
<comment type="pathway">
    <text evidence="6">Cofactor biosynthesis; riboflavin biosynthesis; 2-hydroxy-3-oxobutyl phosphate from D-ribulose 5-phosphate: step 1/1.</text>
</comment>
<keyword evidence="1 6" id="KW-0686">Riboflavin biosynthesis</keyword>
<comment type="catalytic activity">
    <reaction evidence="6">
        <text>D-ribulose 5-phosphate = (2S)-2-hydroxy-3-oxobutyl phosphate + formate + H(+)</text>
        <dbReference type="Rhea" id="RHEA:18457"/>
        <dbReference type="ChEBI" id="CHEBI:15378"/>
        <dbReference type="ChEBI" id="CHEBI:15740"/>
        <dbReference type="ChEBI" id="CHEBI:58121"/>
        <dbReference type="ChEBI" id="CHEBI:58830"/>
        <dbReference type="EC" id="4.1.99.12"/>
    </reaction>
</comment>
<dbReference type="AlphaFoldDB" id="A0A0P9CMR6"/>
<dbReference type="Proteomes" id="UP000050515">
    <property type="component" value="Unassembled WGS sequence"/>
</dbReference>
<protein>
    <recommendedName>
        <fullName evidence="6">3,4-dihydroxy-2-butanone 4-phosphate synthase</fullName>
        <shortName evidence="6">DHBP synthase</shortName>
        <ecNumber evidence="6">4.1.99.12</ecNumber>
    </recommendedName>
</protein>
<dbReference type="EMBL" id="LJCQ01000174">
    <property type="protein sequence ID" value="KPV46846.1"/>
    <property type="molecule type" value="Genomic_DNA"/>
</dbReference>
<dbReference type="UniPathway" id="UPA00275">
    <property type="reaction ID" value="UER00399"/>
</dbReference>
<dbReference type="GO" id="GO:0046872">
    <property type="term" value="F:metal ion binding"/>
    <property type="evidence" value="ECO:0007669"/>
    <property type="project" value="UniProtKB-KW"/>
</dbReference>
<dbReference type="PANTHER" id="PTHR21327:SF46">
    <property type="entry name" value="3,4-DIHYDROXY-2-BUTANONE 4-PHOSPHATE SYNTHASE"/>
    <property type="match status" value="1"/>
</dbReference>
<dbReference type="Gene3D" id="3.90.870.10">
    <property type="entry name" value="DHBP synthase"/>
    <property type="match status" value="1"/>
</dbReference>
<dbReference type="RefSeq" id="WP_054964070.1">
    <property type="nucleotide sequence ID" value="NZ_LJCQ01000174.1"/>
</dbReference>
<reference evidence="7 8" key="1">
    <citation type="submission" date="2015-09" db="EMBL/GenBank/DDBJ databases">
        <title>Draft genome sequence of Acidiplasma aeolicum DSM 18409.</title>
        <authorList>
            <person name="Hemp J."/>
        </authorList>
    </citation>
    <scope>NUCLEOTIDE SEQUENCE [LARGE SCALE GENOMIC DNA]</scope>
    <source>
        <strain evidence="7 8">V</strain>
    </source>
</reference>
<evidence type="ECO:0000256" key="3">
    <source>
        <dbReference type="ARBA" id="ARBA00022842"/>
    </source>
</evidence>
<dbReference type="GO" id="GO:0005829">
    <property type="term" value="C:cytosol"/>
    <property type="evidence" value="ECO:0007669"/>
    <property type="project" value="TreeGrafter"/>
</dbReference>